<proteinExistence type="predicted"/>
<dbReference type="InterPro" id="IPR029063">
    <property type="entry name" value="SAM-dependent_MTases_sf"/>
</dbReference>
<comment type="caution">
    <text evidence="2">The sequence shown here is derived from an EMBL/GenBank/DDBJ whole genome shotgun (WGS) entry which is preliminary data.</text>
</comment>
<accession>A0ABP8ZBL4</accession>
<keyword evidence="2" id="KW-0489">Methyltransferase</keyword>
<feature type="domain" description="23S rRNA (guanine(745)-N(1))-methyltransferase N-terminal" evidence="1">
    <location>
        <begin position="18"/>
        <end position="51"/>
    </location>
</feature>
<dbReference type="GO" id="GO:0008168">
    <property type="term" value="F:methyltransferase activity"/>
    <property type="evidence" value="ECO:0007669"/>
    <property type="project" value="UniProtKB-KW"/>
</dbReference>
<dbReference type="Gene3D" id="3.40.50.150">
    <property type="entry name" value="Vaccinia Virus protein VP39"/>
    <property type="match status" value="1"/>
</dbReference>
<evidence type="ECO:0000259" key="1">
    <source>
        <dbReference type="Pfam" id="PF21302"/>
    </source>
</evidence>
<dbReference type="EMBL" id="BAABLP010000005">
    <property type="protein sequence ID" value="GAA4752103.1"/>
    <property type="molecule type" value="Genomic_DNA"/>
</dbReference>
<dbReference type="Pfam" id="PF21302">
    <property type="entry name" value="Zn_ribbon_RlmA"/>
    <property type="match status" value="1"/>
</dbReference>
<evidence type="ECO:0000313" key="2">
    <source>
        <dbReference type="EMBL" id="GAA4752103.1"/>
    </source>
</evidence>
<organism evidence="2 3">
    <name type="scientific">Amnibacterium soli</name>
    <dbReference type="NCBI Taxonomy" id="1282736"/>
    <lineage>
        <taxon>Bacteria</taxon>
        <taxon>Bacillati</taxon>
        <taxon>Actinomycetota</taxon>
        <taxon>Actinomycetes</taxon>
        <taxon>Micrococcales</taxon>
        <taxon>Microbacteriaceae</taxon>
        <taxon>Amnibacterium</taxon>
    </lineage>
</organism>
<keyword evidence="2" id="KW-0808">Transferase</keyword>
<reference evidence="3" key="1">
    <citation type="journal article" date="2019" name="Int. J. Syst. Evol. Microbiol.">
        <title>The Global Catalogue of Microorganisms (GCM) 10K type strain sequencing project: providing services to taxonomists for standard genome sequencing and annotation.</title>
        <authorList>
            <consortium name="The Broad Institute Genomics Platform"/>
            <consortium name="The Broad Institute Genome Sequencing Center for Infectious Disease"/>
            <person name="Wu L."/>
            <person name="Ma J."/>
        </authorList>
    </citation>
    <scope>NUCLEOTIDE SEQUENCE [LARGE SCALE GENOMIC DNA]</scope>
    <source>
        <strain evidence="3">JCM 19015</strain>
    </source>
</reference>
<protein>
    <submittedName>
        <fullName evidence="2">Methyltransferase domain-containing protein</fullName>
    </submittedName>
</protein>
<dbReference type="RefSeq" id="WP_345481688.1">
    <property type="nucleotide sequence ID" value="NZ_BAABLP010000005.1"/>
</dbReference>
<gene>
    <name evidence="2" type="ORF">GCM10025783_25950</name>
</gene>
<keyword evidence="3" id="KW-1185">Reference proteome</keyword>
<dbReference type="GO" id="GO:0032259">
    <property type="term" value="P:methylation"/>
    <property type="evidence" value="ECO:0007669"/>
    <property type="project" value="UniProtKB-KW"/>
</dbReference>
<dbReference type="PIRSF" id="PIRSF018249">
    <property type="entry name" value="MyrA_prd"/>
    <property type="match status" value="1"/>
</dbReference>
<evidence type="ECO:0000313" key="3">
    <source>
        <dbReference type="Proteomes" id="UP001500121"/>
    </source>
</evidence>
<dbReference type="InterPro" id="IPR048647">
    <property type="entry name" value="RlmA_N"/>
</dbReference>
<name>A0ABP8ZBL4_9MICO</name>
<dbReference type="InterPro" id="IPR016718">
    <property type="entry name" value="rRNA_m1G-MeTrfase_A_prd"/>
</dbReference>
<sequence length="289" mass="29468">MTAPERLAALDAALAVLACPVCLASFTREGTALACASGHAFDVARQGYAALATGATVPGDTAPMVRDRVAFLAGGHYAAVSTAVAEAVPAGVRWVADLASGPGTYLAAVLDARPEARGIAIDVSSAAARAAAGVHPRAAAATADLRRRVPLAGGGVDAALVVFGPRDGAELDRVLAPGGAVVVVVPEPEHLEQLRAPFGTLGVAPDKERRLAERMAPLRLEDQRVVRETRLLPPEDVARAVLMGPSGHHLDAERVRAEAAGLGPLEVTVAVRVSRFRRAAVGAPSAAPA</sequence>
<dbReference type="Proteomes" id="UP001500121">
    <property type="component" value="Unassembled WGS sequence"/>
</dbReference>
<dbReference type="SUPFAM" id="SSF53335">
    <property type="entry name" value="S-adenosyl-L-methionine-dependent methyltransferases"/>
    <property type="match status" value="1"/>
</dbReference>